<protein>
    <submittedName>
        <fullName evidence="2">Uncharacterized protein</fullName>
    </submittedName>
</protein>
<accession>A0AA39XU08</accession>
<comment type="caution">
    <text evidence="2">The sequence shown here is derived from an EMBL/GenBank/DDBJ whole genome shotgun (WGS) entry which is preliminary data.</text>
</comment>
<evidence type="ECO:0000313" key="2">
    <source>
        <dbReference type="EMBL" id="KAK0639090.1"/>
    </source>
</evidence>
<feature type="region of interest" description="Disordered" evidence="1">
    <location>
        <begin position="1"/>
        <end position="23"/>
    </location>
</feature>
<feature type="compositionally biased region" description="Polar residues" evidence="1">
    <location>
        <begin position="1"/>
        <end position="16"/>
    </location>
</feature>
<organism evidence="2 3">
    <name type="scientific">Cercophora newfieldiana</name>
    <dbReference type="NCBI Taxonomy" id="92897"/>
    <lineage>
        <taxon>Eukaryota</taxon>
        <taxon>Fungi</taxon>
        <taxon>Dikarya</taxon>
        <taxon>Ascomycota</taxon>
        <taxon>Pezizomycotina</taxon>
        <taxon>Sordariomycetes</taxon>
        <taxon>Sordariomycetidae</taxon>
        <taxon>Sordariales</taxon>
        <taxon>Lasiosphaeriaceae</taxon>
        <taxon>Cercophora</taxon>
    </lineage>
</organism>
<dbReference type="EMBL" id="JAULSV010000007">
    <property type="protein sequence ID" value="KAK0639090.1"/>
    <property type="molecule type" value="Genomic_DNA"/>
</dbReference>
<dbReference type="AlphaFoldDB" id="A0AA39XU08"/>
<keyword evidence="3" id="KW-1185">Reference proteome</keyword>
<evidence type="ECO:0000313" key="3">
    <source>
        <dbReference type="Proteomes" id="UP001174936"/>
    </source>
</evidence>
<evidence type="ECO:0000256" key="1">
    <source>
        <dbReference type="SAM" id="MobiDB-lite"/>
    </source>
</evidence>
<name>A0AA39XU08_9PEZI</name>
<feature type="region of interest" description="Disordered" evidence="1">
    <location>
        <begin position="225"/>
        <end position="244"/>
    </location>
</feature>
<sequence length="244" mass="27061">MGYDKTTQNATSVSSTEWRKDGHIPETPQAVTTVKQEVVESVRLVYTHLGHCAILLFKTQMGSSVYAQICAILLFKTQMGSSVYSRSCVIQLFKKCAILFFKTQLPIPSATVPPCSSGLGYSVYSRTYAILRLKTQVRFAPPTSATAPSYTLRPNWSTGSPVYYRNHNRVKSDPRHDTFARESKTVELPSDGRMPSYALPGTMSRGGARIWLICVSNRYRTGEDDAYGKTNSIPANKAQRAPCV</sequence>
<gene>
    <name evidence="2" type="ORF">B0T16DRAFT_394881</name>
</gene>
<dbReference type="Proteomes" id="UP001174936">
    <property type="component" value="Unassembled WGS sequence"/>
</dbReference>
<reference evidence="2" key="1">
    <citation type="submission" date="2023-06" db="EMBL/GenBank/DDBJ databases">
        <title>Genome-scale phylogeny and comparative genomics of the fungal order Sordariales.</title>
        <authorList>
            <consortium name="Lawrence Berkeley National Laboratory"/>
            <person name="Hensen N."/>
            <person name="Bonometti L."/>
            <person name="Westerberg I."/>
            <person name="Brannstrom I.O."/>
            <person name="Guillou S."/>
            <person name="Cros-Aarteil S."/>
            <person name="Calhoun S."/>
            <person name="Haridas S."/>
            <person name="Kuo A."/>
            <person name="Mondo S."/>
            <person name="Pangilinan J."/>
            <person name="Riley R."/>
            <person name="Labutti K."/>
            <person name="Andreopoulos B."/>
            <person name="Lipzen A."/>
            <person name="Chen C."/>
            <person name="Yanf M."/>
            <person name="Daum C."/>
            <person name="Ng V."/>
            <person name="Clum A."/>
            <person name="Steindorff A."/>
            <person name="Ohm R."/>
            <person name="Martin F."/>
            <person name="Silar P."/>
            <person name="Natvig D."/>
            <person name="Lalanne C."/>
            <person name="Gautier V."/>
            <person name="Ament-Velasquez S.L."/>
            <person name="Kruys A."/>
            <person name="Hutchinson M.I."/>
            <person name="Powell A.J."/>
            <person name="Barry K."/>
            <person name="Miller A.N."/>
            <person name="Grigoriev I.V."/>
            <person name="Debuchy R."/>
            <person name="Gladieux P."/>
            <person name="Thoren M.H."/>
            <person name="Johannesson H."/>
        </authorList>
    </citation>
    <scope>NUCLEOTIDE SEQUENCE</scope>
    <source>
        <strain evidence="2">SMH2532-1</strain>
    </source>
</reference>
<proteinExistence type="predicted"/>